<dbReference type="PANTHER" id="PTHR33602:SF1">
    <property type="entry name" value="REGULATORY PROTEIN RECX FAMILY PROTEIN"/>
    <property type="match status" value="1"/>
</dbReference>
<feature type="domain" description="RecX first three-helical" evidence="8">
    <location>
        <begin position="13"/>
        <end position="50"/>
    </location>
</feature>
<dbReference type="Pfam" id="PF02631">
    <property type="entry name" value="RecX_HTH2"/>
    <property type="match status" value="1"/>
</dbReference>
<evidence type="ECO:0000256" key="2">
    <source>
        <dbReference type="ARBA" id="ARBA00009695"/>
    </source>
</evidence>
<dbReference type="InterPro" id="IPR036388">
    <property type="entry name" value="WH-like_DNA-bd_sf"/>
</dbReference>
<evidence type="ECO:0000256" key="5">
    <source>
        <dbReference type="HAMAP-Rule" id="MF_01114"/>
    </source>
</evidence>
<evidence type="ECO:0000259" key="6">
    <source>
        <dbReference type="Pfam" id="PF02631"/>
    </source>
</evidence>
<evidence type="ECO:0000259" key="7">
    <source>
        <dbReference type="Pfam" id="PF21981"/>
    </source>
</evidence>
<evidence type="ECO:0000256" key="3">
    <source>
        <dbReference type="ARBA" id="ARBA00018111"/>
    </source>
</evidence>
<name>A0A1T4RB15_9GAMM</name>
<dbReference type="InterPro" id="IPR053925">
    <property type="entry name" value="RecX_HTH_3rd"/>
</dbReference>
<dbReference type="EMBL" id="MTSM01000012">
    <property type="protein sequence ID" value="OPX55159.1"/>
    <property type="molecule type" value="Genomic_DNA"/>
</dbReference>
<keyword evidence="10" id="KW-1185">Reference proteome</keyword>
<feature type="domain" description="RecX second three-helical" evidence="6">
    <location>
        <begin position="58"/>
        <end position="96"/>
    </location>
</feature>
<dbReference type="Gene3D" id="1.10.10.10">
    <property type="entry name" value="Winged helix-like DNA-binding domain superfamily/Winged helix DNA-binding domain"/>
    <property type="match status" value="3"/>
</dbReference>
<feature type="domain" description="RecX third three-helical" evidence="7">
    <location>
        <begin position="109"/>
        <end position="148"/>
    </location>
</feature>
<dbReference type="Pfam" id="PF21981">
    <property type="entry name" value="RecX_HTH3"/>
    <property type="match status" value="1"/>
</dbReference>
<evidence type="ECO:0000256" key="4">
    <source>
        <dbReference type="ARBA" id="ARBA00022490"/>
    </source>
</evidence>
<proteinExistence type="inferred from homology"/>
<dbReference type="PANTHER" id="PTHR33602">
    <property type="entry name" value="REGULATORY PROTEIN RECX FAMILY PROTEIN"/>
    <property type="match status" value="1"/>
</dbReference>
<dbReference type="GO" id="GO:0006282">
    <property type="term" value="P:regulation of DNA repair"/>
    <property type="evidence" value="ECO:0007669"/>
    <property type="project" value="UniProtKB-UniRule"/>
</dbReference>
<comment type="function">
    <text evidence="5">Modulates RecA activity.</text>
</comment>
<dbReference type="InterPro" id="IPR053924">
    <property type="entry name" value="RecX_HTH_2nd"/>
</dbReference>
<comment type="similarity">
    <text evidence="2 5">Belongs to the RecX family.</text>
</comment>
<dbReference type="GO" id="GO:0005737">
    <property type="term" value="C:cytoplasm"/>
    <property type="evidence" value="ECO:0007669"/>
    <property type="project" value="UniProtKB-SubCell"/>
</dbReference>
<keyword evidence="4 5" id="KW-0963">Cytoplasm</keyword>
<evidence type="ECO:0000259" key="8">
    <source>
        <dbReference type="Pfam" id="PF21982"/>
    </source>
</evidence>
<dbReference type="Proteomes" id="UP000191418">
    <property type="component" value="Unassembled WGS sequence"/>
</dbReference>
<evidence type="ECO:0000313" key="10">
    <source>
        <dbReference type="Proteomes" id="UP000191418"/>
    </source>
</evidence>
<accession>A0A1T4RB15</accession>
<gene>
    <name evidence="5" type="primary">recX</name>
    <name evidence="9" type="ORF">BTE48_10375</name>
</gene>
<sequence length="156" mass="18516">MLLRILTTESEVYQAAIDYLSRREHASQELKSKLKAKGADDNLIDVVLTRVQTLGYQSDERYIEMIIRSRKARGYGPNYIRQMLQQFRLDSSLIDAYIDSRNPEWNRCAYQQLSKKFKQPETEFKLRQKQQQHLYQRGFSPEQIRSALSLFDQAFE</sequence>
<evidence type="ECO:0000313" key="9">
    <source>
        <dbReference type="EMBL" id="OPX55159.1"/>
    </source>
</evidence>
<dbReference type="Pfam" id="PF21982">
    <property type="entry name" value="RecX_HTH1"/>
    <property type="match status" value="1"/>
</dbReference>
<organism evidence="9 10">
    <name type="scientific">Oceanospirillum multiglobuliferum</name>
    <dbReference type="NCBI Taxonomy" id="64969"/>
    <lineage>
        <taxon>Bacteria</taxon>
        <taxon>Pseudomonadati</taxon>
        <taxon>Pseudomonadota</taxon>
        <taxon>Gammaproteobacteria</taxon>
        <taxon>Oceanospirillales</taxon>
        <taxon>Oceanospirillaceae</taxon>
        <taxon>Oceanospirillum</taxon>
    </lineage>
</organism>
<dbReference type="HAMAP" id="MF_01114">
    <property type="entry name" value="RecX"/>
    <property type="match status" value="1"/>
</dbReference>
<evidence type="ECO:0000256" key="1">
    <source>
        <dbReference type="ARBA" id="ARBA00004496"/>
    </source>
</evidence>
<comment type="caution">
    <text evidence="9">The sequence shown here is derived from an EMBL/GenBank/DDBJ whole genome shotgun (WGS) entry which is preliminary data.</text>
</comment>
<dbReference type="AlphaFoldDB" id="A0A1T4RB15"/>
<reference evidence="9 10" key="1">
    <citation type="submission" date="2017-01" db="EMBL/GenBank/DDBJ databases">
        <title>Genome Sequencing of a Marine Spirillum, Oceanospirillum multiglobuliferum ATCC 33336, from Japan.</title>
        <authorList>
            <person name="Carney J.G."/>
            <person name="Trachtenberg A.M."/>
            <person name="Rheaume B.A."/>
            <person name="Linnane J.D."/>
            <person name="Pitts N.L."/>
            <person name="Mykles D.L."/>
            <person name="Maclea K.S."/>
        </authorList>
    </citation>
    <scope>NUCLEOTIDE SEQUENCE [LARGE SCALE GENOMIC DNA]</scope>
    <source>
        <strain evidence="9 10">ATCC 33336</strain>
    </source>
</reference>
<dbReference type="OrthoDB" id="7066780at2"/>
<comment type="subcellular location">
    <subcellularLocation>
        <location evidence="1 5">Cytoplasm</location>
    </subcellularLocation>
</comment>
<dbReference type="InterPro" id="IPR003783">
    <property type="entry name" value="Regulatory_RecX"/>
</dbReference>
<dbReference type="RefSeq" id="WP_078745835.1">
    <property type="nucleotide sequence ID" value="NZ_FUXG01000015.1"/>
</dbReference>
<dbReference type="InterPro" id="IPR053926">
    <property type="entry name" value="RecX_HTH_1st"/>
</dbReference>
<dbReference type="STRING" id="64969.SAMN02745127_02265"/>
<protein>
    <recommendedName>
        <fullName evidence="3 5">Regulatory protein RecX</fullName>
    </recommendedName>
</protein>